<evidence type="ECO:0000256" key="2">
    <source>
        <dbReference type="ARBA" id="ARBA00022676"/>
    </source>
</evidence>
<feature type="domain" description="GAG-pre-integrase" evidence="9">
    <location>
        <begin position="7"/>
        <end position="64"/>
    </location>
</feature>
<accession>A0A8X8D7V0</accession>
<feature type="transmembrane region" description="Helical" evidence="8">
    <location>
        <begin position="149"/>
        <end position="168"/>
    </location>
</feature>
<dbReference type="Pfam" id="PF03552">
    <property type="entry name" value="Cellulose_synt"/>
    <property type="match status" value="2"/>
</dbReference>
<dbReference type="InterPro" id="IPR025724">
    <property type="entry name" value="GAG-pre-integrase_dom"/>
</dbReference>
<dbReference type="PANTHER" id="PTHR13301">
    <property type="entry name" value="X-BOX TRANSCRIPTION FACTOR-RELATED"/>
    <property type="match status" value="1"/>
</dbReference>
<evidence type="ECO:0000256" key="3">
    <source>
        <dbReference type="ARBA" id="ARBA00022679"/>
    </source>
</evidence>
<dbReference type="OrthoDB" id="815979at2759"/>
<keyword evidence="3" id="KW-0808">Transferase</keyword>
<evidence type="ECO:0000256" key="6">
    <source>
        <dbReference type="ARBA" id="ARBA00023136"/>
    </source>
</evidence>
<dbReference type="GO" id="GO:0016760">
    <property type="term" value="F:cellulose synthase (UDP-forming) activity"/>
    <property type="evidence" value="ECO:0007669"/>
    <property type="project" value="InterPro"/>
</dbReference>
<dbReference type="GO" id="GO:0016020">
    <property type="term" value="C:membrane"/>
    <property type="evidence" value="ECO:0007669"/>
    <property type="project" value="InterPro"/>
</dbReference>
<keyword evidence="5 8" id="KW-1133">Transmembrane helix</keyword>
<comment type="caution">
    <text evidence="10">The sequence shown here is derived from an EMBL/GenBank/DDBJ whole genome shotgun (WGS) entry which is preliminary data.</text>
</comment>
<evidence type="ECO:0000256" key="7">
    <source>
        <dbReference type="ARBA" id="ARBA00023316"/>
    </source>
</evidence>
<reference evidence="10" key="1">
    <citation type="journal article" date="2020" name="bioRxiv">
        <title>Hybrid origin of Populus tomentosa Carr. identified through genome sequencing and phylogenomic analysis.</title>
        <authorList>
            <person name="An X."/>
            <person name="Gao K."/>
            <person name="Chen Z."/>
            <person name="Li J."/>
            <person name="Yang X."/>
            <person name="Yang X."/>
            <person name="Zhou J."/>
            <person name="Guo T."/>
            <person name="Zhao T."/>
            <person name="Huang S."/>
            <person name="Miao D."/>
            <person name="Khan W.U."/>
            <person name="Rao P."/>
            <person name="Ye M."/>
            <person name="Lei B."/>
            <person name="Liao W."/>
            <person name="Wang J."/>
            <person name="Ji L."/>
            <person name="Li Y."/>
            <person name="Guo B."/>
            <person name="Mustafa N.S."/>
            <person name="Li S."/>
            <person name="Yun Q."/>
            <person name="Keller S.R."/>
            <person name="Mao J."/>
            <person name="Zhang R."/>
            <person name="Strauss S.H."/>
        </authorList>
    </citation>
    <scope>NUCLEOTIDE SEQUENCE</scope>
    <source>
        <strain evidence="10">GM15</strain>
        <tissue evidence="10">Leaf</tissue>
    </source>
</reference>
<feature type="transmembrane region" description="Helical" evidence="8">
    <location>
        <begin position="189"/>
        <end position="211"/>
    </location>
</feature>
<dbReference type="GO" id="GO:0071555">
    <property type="term" value="P:cell wall organization"/>
    <property type="evidence" value="ECO:0007669"/>
    <property type="project" value="UniProtKB-KW"/>
</dbReference>
<evidence type="ECO:0000259" key="9">
    <source>
        <dbReference type="Pfam" id="PF13976"/>
    </source>
</evidence>
<dbReference type="GO" id="GO:0030244">
    <property type="term" value="P:cellulose biosynthetic process"/>
    <property type="evidence" value="ECO:0007669"/>
    <property type="project" value="InterPro"/>
</dbReference>
<evidence type="ECO:0000256" key="4">
    <source>
        <dbReference type="ARBA" id="ARBA00022692"/>
    </source>
</evidence>
<comment type="subcellular location">
    <subcellularLocation>
        <location evidence="1">Endomembrane system</location>
    </subcellularLocation>
</comment>
<keyword evidence="6 8" id="KW-0472">Membrane</keyword>
<gene>
    <name evidence="10" type="ORF">POTOM_006881</name>
</gene>
<proteinExistence type="predicted"/>
<evidence type="ECO:0000256" key="1">
    <source>
        <dbReference type="ARBA" id="ARBA00004308"/>
    </source>
</evidence>
<protein>
    <recommendedName>
        <fullName evidence="9">GAG-pre-integrase domain-containing protein</fullName>
    </recommendedName>
</protein>
<dbReference type="Pfam" id="PF13976">
    <property type="entry name" value="gag_pre-integrs"/>
    <property type="match status" value="1"/>
</dbReference>
<keyword evidence="4 8" id="KW-0812">Transmembrane</keyword>
<feature type="transmembrane region" description="Helical" evidence="8">
    <location>
        <begin position="117"/>
        <end position="137"/>
    </location>
</feature>
<evidence type="ECO:0000313" key="11">
    <source>
        <dbReference type="Proteomes" id="UP000886885"/>
    </source>
</evidence>
<evidence type="ECO:0000256" key="5">
    <source>
        <dbReference type="ARBA" id="ARBA00022989"/>
    </source>
</evidence>
<dbReference type="AlphaFoldDB" id="A0A8X8D7V0"/>
<keyword evidence="2" id="KW-0328">Glycosyltransferase</keyword>
<keyword evidence="7" id="KW-0961">Cell wall biogenesis/degradation</keyword>
<dbReference type="InterPro" id="IPR005150">
    <property type="entry name" value="Cellulose_synth"/>
</dbReference>
<dbReference type="Proteomes" id="UP000886885">
    <property type="component" value="Chromosome 1D"/>
</dbReference>
<dbReference type="GO" id="GO:0012505">
    <property type="term" value="C:endomembrane system"/>
    <property type="evidence" value="ECO:0007669"/>
    <property type="project" value="UniProtKB-SubCell"/>
</dbReference>
<feature type="transmembrane region" description="Helical" evidence="8">
    <location>
        <begin position="217"/>
        <end position="238"/>
    </location>
</feature>
<evidence type="ECO:0000256" key="8">
    <source>
        <dbReference type="SAM" id="Phobius"/>
    </source>
</evidence>
<name>A0A8X8D7V0_POPTO</name>
<keyword evidence="11" id="KW-1185">Reference proteome</keyword>
<evidence type="ECO:0000313" key="10">
    <source>
        <dbReference type="EMBL" id="KAG6790716.1"/>
    </source>
</evidence>
<organism evidence="10 11">
    <name type="scientific">Populus tomentosa</name>
    <name type="common">Chinese white poplar</name>
    <dbReference type="NCBI Taxonomy" id="118781"/>
    <lineage>
        <taxon>Eukaryota</taxon>
        <taxon>Viridiplantae</taxon>
        <taxon>Streptophyta</taxon>
        <taxon>Embryophyta</taxon>
        <taxon>Tracheophyta</taxon>
        <taxon>Spermatophyta</taxon>
        <taxon>Magnoliopsida</taxon>
        <taxon>eudicotyledons</taxon>
        <taxon>Gunneridae</taxon>
        <taxon>Pentapetalae</taxon>
        <taxon>rosids</taxon>
        <taxon>fabids</taxon>
        <taxon>Malpighiales</taxon>
        <taxon>Salicaceae</taxon>
        <taxon>Saliceae</taxon>
        <taxon>Populus</taxon>
    </lineage>
</organism>
<dbReference type="EMBL" id="JAAWWB010000002">
    <property type="protein sequence ID" value="KAG6790716.1"/>
    <property type="molecule type" value="Genomic_DNA"/>
</dbReference>
<sequence>MDGNSFYLKLDAVKGHVFYTKVDESIMWHKRYGHFNLKSLKFMHDASMVIDMPEIHVSDQTCDSYYNMDAFRGTAPINLTDTLHQVLRWATDFVEIFFSHNNALLAGPRLNFLQRVAYINVGLYPFTSIFLIAYYFLPFWLIGGASSHIVAVLQGLVIAGIEISFALTSKSASDEDDDFADLYTIKWSFLMIPPITVNLIGIAVGVCRTIYGANPQWGQLLGEVFFSFWVLAHLYPSAKGLMGRQERTSTVVYVWSGLVAISICLLWVVTNLTNKI</sequence>
<feature type="transmembrane region" description="Helical" evidence="8">
    <location>
        <begin position="250"/>
        <end position="269"/>
    </location>
</feature>